<feature type="signal peptide" evidence="2">
    <location>
        <begin position="1"/>
        <end position="30"/>
    </location>
</feature>
<dbReference type="AlphaFoldDB" id="A0A975RUW6"/>
<sequence>MTNIISVDRYRSLRLLGALVGLSAALGACTYNTTAELVTASTPTDYRQRHPIAVTEGDHSIVVFVGHARGGLSGSQRADVAGLARSWVREGTGAIVADVPVDTPNARAAASAYGEIRAVLAAGGVPARGIKLHRYRPDDPREFATIRLSYPKIKAVAGPCGLWPDDLGPSVLNPDYSQNRPYHNFGCATQRNLAAMIDNPADLEQPRPESPAYTARRSEAFEKYRKGDPTTTVYPEAEKAKLSDTGK</sequence>
<feature type="chain" id="PRO_5037193394" evidence="2">
    <location>
        <begin position="31"/>
        <end position="247"/>
    </location>
</feature>
<dbReference type="KEGG" id="bsei:KMZ68_11790"/>
<dbReference type="Pfam" id="PF09476">
    <property type="entry name" value="Pilus_CpaD"/>
    <property type="match status" value="1"/>
</dbReference>
<reference evidence="3" key="1">
    <citation type="submission" date="2021-06" db="EMBL/GenBank/DDBJ databases">
        <title>Bradyrhizobium sp. S2-11-2 Genome sequencing.</title>
        <authorList>
            <person name="Jin L."/>
        </authorList>
    </citation>
    <scope>NUCLEOTIDE SEQUENCE</scope>
    <source>
        <strain evidence="3">S2-11-2</strain>
    </source>
</reference>
<dbReference type="RefSeq" id="WP_215615929.1">
    <property type="nucleotide sequence ID" value="NZ_CP076135.1"/>
</dbReference>
<name>A0A975RUW6_9BRAD</name>
<gene>
    <name evidence="3" type="ORF">KMZ68_11790</name>
</gene>
<dbReference type="EMBL" id="CP076135">
    <property type="protein sequence ID" value="QWG20458.1"/>
    <property type="molecule type" value="Genomic_DNA"/>
</dbReference>
<accession>A0A975RUW6</accession>
<dbReference type="InterPro" id="IPR019027">
    <property type="entry name" value="Pilus_biogenesis_CpaD-related"/>
</dbReference>
<evidence type="ECO:0000313" key="3">
    <source>
        <dbReference type="EMBL" id="QWG20458.1"/>
    </source>
</evidence>
<dbReference type="InterPro" id="IPR013361">
    <property type="entry name" value="Pilus_CpaD"/>
</dbReference>
<protein>
    <submittedName>
        <fullName evidence="3">CpaD family pilus assembly protein</fullName>
    </submittedName>
</protein>
<dbReference type="Proteomes" id="UP000680805">
    <property type="component" value="Chromosome"/>
</dbReference>
<feature type="compositionally biased region" description="Basic and acidic residues" evidence="1">
    <location>
        <begin position="236"/>
        <end position="247"/>
    </location>
</feature>
<dbReference type="NCBIfam" id="TIGR02522">
    <property type="entry name" value="pilus_cpaD"/>
    <property type="match status" value="1"/>
</dbReference>
<evidence type="ECO:0000256" key="1">
    <source>
        <dbReference type="SAM" id="MobiDB-lite"/>
    </source>
</evidence>
<feature type="compositionally biased region" description="Basic and acidic residues" evidence="1">
    <location>
        <begin position="216"/>
        <end position="228"/>
    </location>
</feature>
<evidence type="ECO:0000313" key="4">
    <source>
        <dbReference type="Proteomes" id="UP000680805"/>
    </source>
</evidence>
<proteinExistence type="predicted"/>
<evidence type="ECO:0000256" key="2">
    <source>
        <dbReference type="SAM" id="SignalP"/>
    </source>
</evidence>
<organism evidence="3 4">
    <name type="scientific">Bradyrhizobium sediminis</name>
    <dbReference type="NCBI Taxonomy" id="2840469"/>
    <lineage>
        <taxon>Bacteria</taxon>
        <taxon>Pseudomonadati</taxon>
        <taxon>Pseudomonadota</taxon>
        <taxon>Alphaproteobacteria</taxon>
        <taxon>Hyphomicrobiales</taxon>
        <taxon>Nitrobacteraceae</taxon>
        <taxon>Bradyrhizobium</taxon>
    </lineage>
</organism>
<feature type="region of interest" description="Disordered" evidence="1">
    <location>
        <begin position="201"/>
        <end position="247"/>
    </location>
</feature>
<keyword evidence="2" id="KW-0732">Signal</keyword>